<evidence type="ECO:0000313" key="1">
    <source>
        <dbReference type="EMBL" id="AOV58836.1"/>
    </source>
</evidence>
<organism evidence="1 2">
    <name type="scientific">Synechococcus phage S-CAM3</name>
    <dbReference type="NCBI Taxonomy" id="1883366"/>
    <lineage>
        <taxon>Viruses</taxon>
        <taxon>Duplodnaviria</taxon>
        <taxon>Heunggongvirae</taxon>
        <taxon>Uroviricota</taxon>
        <taxon>Caudoviricetes</taxon>
        <taxon>Pantevenvirales</taxon>
        <taxon>Kyanoviridae</taxon>
        <taxon>Charybdisvirus</taxon>
        <taxon>Charybdisvirus scam3</taxon>
    </lineage>
</organism>
<protein>
    <submittedName>
        <fullName evidence="1">Uncharacterized protein</fullName>
    </submittedName>
</protein>
<sequence length="239" mass="26452">MAQYNVRVGDSSYRVGKQLPQQYQLDVNYQIPSKSTQYSNLLIDSIASQFDGVQDTFNITVDGESYTPLNEEQIAISINNVILEPKVDYVVSNDQIVFNTPPTGGAAFFGIAYATTADLTRTLNYVIDSGSFPMSNGVKGNMTIDVTGEIESWTIISDTEGNVEVDVQKCSFEDFPNFSSICGTERPTLGVLNNSVQRKNKDDNLSTWNTTVNAGDIFQFEVIYSVNISRFVVSLKLKL</sequence>
<gene>
    <name evidence="1" type="ORF">T040910_092</name>
</gene>
<reference evidence="1 2" key="1">
    <citation type="journal article" date="2016" name="Virology">
        <title>The genomic content and context of auxiliary metabolic genes in marine cyanomyoviruses.</title>
        <authorList>
            <person name="Crummett L.T."/>
            <person name="Puxty R.J."/>
            <person name="Weihe C."/>
            <person name="Marston M.F."/>
            <person name="Martiny J.B."/>
        </authorList>
    </citation>
    <scope>NUCLEOTIDE SEQUENCE [LARGE SCALE GENOMIC DNA]</scope>
    <source>
        <strain evidence="1">0910TB04</strain>
    </source>
</reference>
<name>A0A1D8KJL0_9CAUD</name>
<evidence type="ECO:0000313" key="2">
    <source>
        <dbReference type="Proteomes" id="UP000240804"/>
    </source>
</evidence>
<proteinExistence type="predicted"/>
<accession>A0A1D8KJL0</accession>
<dbReference type="EMBL" id="KU686198">
    <property type="protein sequence ID" value="AOV58836.1"/>
    <property type="molecule type" value="Genomic_DNA"/>
</dbReference>
<dbReference type="Proteomes" id="UP000240804">
    <property type="component" value="Segment"/>
</dbReference>